<dbReference type="Gene3D" id="1.20.1280.50">
    <property type="match status" value="1"/>
</dbReference>
<comment type="caution">
    <text evidence="3">The sequence shown here is derived from an EMBL/GenBank/DDBJ whole genome shotgun (WGS) entry which is preliminary data.</text>
</comment>
<dbReference type="PROSITE" id="PS50181">
    <property type="entry name" value="FBOX"/>
    <property type="match status" value="1"/>
</dbReference>
<dbReference type="SMART" id="SM00256">
    <property type="entry name" value="FBOX"/>
    <property type="match status" value="1"/>
</dbReference>
<protein>
    <recommendedName>
        <fullName evidence="2">F-box domain-containing protein</fullName>
    </recommendedName>
</protein>
<reference evidence="3 4" key="1">
    <citation type="journal article" date="2018" name="BMC Genomics">
        <title>The genome of Naegleria lovaniensis, the basis for a comparative approach to unravel pathogenicity factors of the human pathogenic amoeba N. fowleri.</title>
        <authorList>
            <person name="Liechti N."/>
            <person name="Schurch N."/>
            <person name="Bruggmann R."/>
            <person name="Wittwer M."/>
        </authorList>
    </citation>
    <scope>NUCLEOTIDE SEQUENCE [LARGE SCALE GENOMIC DNA]</scope>
    <source>
        <strain evidence="3 4">ATCC 30569</strain>
    </source>
</reference>
<feature type="compositionally biased region" description="Basic and acidic residues" evidence="1">
    <location>
        <begin position="74"/>
        <end position="85"/>
    </location>
</feature>
<dbReference type="EMBL" id="PYSW02000032">
    <property type="protein sequence ID" value="KAG2378552.1"/>
    <property type="molecule type" value="Genomic_DNA"/>
</dbReference>
<accession>A0AA88KFQ8</accession>
<dbReference type="InterPro" id="IPR001810">
    <property type="entry name" value="F-box_dom"/>
</dbReference>
<name>A0AA88KFQ8_NAELO</name>
<dbReference type="RefSeq" id="XP_044545814.1">
    <property type="nucleotide sequence ID" value="XM_044698240.1"/>
</dbReference>
<dbReference type="SUPFAM" id="SSF81383">
    <property type="entry name" value="F-box domain"/>
    <property type="match status" value="1"/>
</dbReference>
<feature type="compositionally biased region" description="Low complexity" evidence="1">
    <location>
        <begin position="63"/>
        <end position="73"/>
    </location>
</feature>
<evidence type="ECO:0000259" key="2">
    <source>
        <dbReference type="PROSITE" id="PS50181"/>
    </source>
</evidence>
<evidence type="ECO:0000256" key="1">
    <source>
        <dbReference type="SAM" id="MobiDB-lite"/>
    </source>
</evidence>
<feature type="domain" description="F-box" evidence="2">
    <location>
        <begin position="99"/>
        <end position="146"/>
    </location>
</feature>
<dbReference type="InterPro" id="IPR036047">
    <property type="entry name" value="F-box-like_dom_sf"/>
</dbReference>
<dbReference type="GeneID" id="68100645"/>
<sequence length="504" mass="58390">MGNRSQRSRVHDGALIFPEPLSDQEISLSQAMEYTQRIYPSLTRLMFNNGVWIDECEARDENTASSSTTTNNNNHHDQTISKRSERSQCCSAETIISQKSNFQIIPMELVIQIIDFLDQQELLAFSKTCKFIRSYMQNDMYLWPQTVRIRTFKQLVQYCKKPCRYFFHTSFYSDIGQTFNYYQDLIFPFLTLHKTIKLEFKDIAQYPNGEEKWVLYYSASLPFCRFNWTKGEEHKIGSGSTLFSKTYTMEQEDGVYEIDILNSILLLLFKMRKYVRSKRNDKIIPEFVIPHLRCAIRDVRNFFHSNHRLLQLLKAREKEDPQNAPLEKLEEDETDLPVRIVNTFKGLKEDELGHPPLYFCVFCGFKIGGITCSNCSKLLLLDSVCEGSSSCPSCKKGITRPKCCRQLMQAQQMPWSISESHVAPLMKCKKCSFGVHGTRCFTCITTTHDTPTNGTTLEYNGFFKRVWDADVWTCPNSCARKKRGGQYYAGTLSCSHCNEDLITL</sequence>
<feature type="region of interest" description="Disordered" evidence="1">
    <location>
        <begin position="63"/>
        <end position="85"/>
    </location>
</feature>
<proteinExistence type="predicted"/>
<dbReference type="AlphaFoldDB" id="A0AA88KFQ8"/>
<evidence type="ECO:0000313" key="3">
    <source>
        <dbReference type="EMBL" id="KAG2378552.1"/>
    </source>
</evidence>
<keyword evidence="4" id="KW-1185">Reference proteome</keyword>
<dbReference type="Pfam" id="PF12937">
    <property type="entry name" value="F-box-like"/>
    <property type="match status" value="1"/>
</dbReference>
<evidence type="ECO:0000313" key="4">
    <source>
        <dbReference type="Proteomes" id="UP000816034"/>
    </source>
</evidence>
<dbReference type="Proteomes" id="UP000816034">
    <property type="component" value="Unassembled WGS sequence"/>
</dbReference>
<gene>
    <name evidence="3" type="ORF">C9374_008191</name>
</gene>
<organism evidence="3 4">
    <name type="scientific">Naegleria lovaniensis</name>
    <name type="common">Amoeba</name>
    <dbReference type="NCBI Taxonomy" id="51637"/>
    <lineage>
        <taxon>Eukaryota</taxon>
        <taxon>Discoba</taxon>
        <taxon>Heterolobosea</taxon>
        <taxon>Tetramitia</taxon>
        <taxon>Eutetramitia</taxon>
        <taxon>Vahlkampfiidae</taxon>
        <taxon>Naegleria</taxon>
    </lineage>
</organism>